<dbReference type="InterPro" id="IPR023828">
    <property type="entry name" value="Peptidase_S8_Ser-AS"/>
</dbReference>
<feature type="domain" description="Peptidase S8/S53" evidence="9">
    <location>
        <begin position="69"/>
        <end position="190"/>
    </location>
</feature>
<evidence type="ECO:0000259" key="10">
    <source>
        <dbReference type="Pfam" id="PF17766"/>
    </source>
</evidence>
<evidence type="ECO:0000256" key="8">
    <source>
        <dbReference type="SAM" id="MobiDB-lite"/>
    </source>
</evidence>
<gene>
    <name evidence="11" type="ORF">TorRG33x02_131130</name>
</gene>
<dbReference type="PROSITE" id="PS51892">
    <property type="entry name" value="SUBTILASE"/>
    <property type="match status" value="1"/>
</dbReference>
<dbReference type="OrthoDB" id="206201at2759"/>
<evidence type="ECO:0000313" key="12">
    <source>
        <dbReference type="Proteomes" id="UP000237000"/>
    </source>
</evidence>
<keyword evidence="3" id="KW-0645">Protease</keyword>
<dbReference type="InterPro" id="IPR041469">
    <property type="entry name" value="Subtilisin-like_FN3"/>
</dbReference>
<comment type="similarity">
    <text evidence="2 7">Belongs to the peptidase S8 family.</text>
</comment>
<keyword evidence="6" id="KW-0720">Serine protease</keyword>
<evidence type="ECO:0000256" key="4">
    <source>
        <dbReference type="ARBA" id="ARBA00022729"/>
    </source>
</evidence>
<evidence type="ECO:0000256" key="5">
    <source>
        <dbReference type="ARBA" id="ARBA00022801"/>
    </source>
</evidence>
<accession>A0A2P5EZW7</accession>
<dbReference type="InParanoid" id="A0A2P5EZW7"/>
<evidence type="ECO:0000256" key="2">
    <source>
        <dbReference type="ARBA" id="ARBA00011073"/>
    </source>
</evidence>
<evidence type="ECO:0000256" key="1">
    <source>
        <dbReference type="ARBA" id="ARBA00004613"/>
    </source>
</evidence>
<name>A0A2P5EZW7_TREOI</name>
<dbReference type="EMBL" id="JXTC01000077">
    <property type="protein sequence ID" value="PON91082.1"/>
    <property type="molecule type" value="Genomic_DNA"/>
</dbReference>
<sequence length="355" mass="38436">MQLGKNSELREKSGGERSWRRWGDLNTDAHFVPTGIVSLEQGEKIKAYIRSVANPTATIIQKGMKLGVQPSPKVAAFSSRGPNGVTPQLLKPDVIAPGVNILAAWTGALAPTELAQDKRRVNFNIISGTSMACPHVSGLAALIKSVHPKWSPAAIRSALVTTAYATYKNGETIQDTVTASPATPFDFGAGHVDPVAALHPGLVYDASVEDYIRFLCASNYTKKQIKTVTKRNFDCNEGEKKYSLGDLNYPSFSVVFDAASDKKGKDDKITTVTYTRTLTNVGGSPATYKVSVSKVESVKISVKPISLTFKKPYEKLTYSVTFAASSLPWSTSQFARLEWSDGTHVVGSPIAFIWL</sequence>
<keyword evidence="5" id="KW-0378">Hydrolase</keyword>
<evidence type="ECO:0000256" key="7">
    <source>
        <dbReference type="PROSITE-ProRule" id="PRU01240"/>
    </source>
</evidence>
<dbReference type="Gene3D" id="3.50.30.30">
    <property type="match status" value="1"/>
</dbReference>
<feature type="region of interest" description="Disordered" evidence="8">
    <location>
        <begin position="1"/>
        <end position="20"/>
    </location>
</feature>
<dbReference type="Gene3D" id="3.40.50.200">
    <property type="entry name" value="Peptidase S8/S53 domain"/>
    <property type="match status" value="1"/>
</dbReference>
<dbReference type="GO" id="GO:0006508">
    <property type="term" value="P:proteolysis"/>
    <property type="evidence" value="ECO:0007669"/>
    <property type="project" value="UniProtKB-KW"/>
</dbReference>
<dbReference type="Proteomes" id="UP000237000">
    <property type="component" value="Unassembled WGS sequence"/>
</dbReference>
<comment type="caution">
    <text evidence="7">Lacks conserved residue(s) required for the propagation of feature annotation.</text>
</comment>
<dbReference type="STRING" id="63057.A0A2P5EZW7"/>
<proteinExistence type="inferred from homology"/>
<organism evidence="11 12">
    <name type="scientific">Trema orientale</name>
    <name type="common">Charcoal tree</name>
    <name type="synonym">Celtis orientalis</name>
    <dbReference type="NCBI Taxonomy" id="63057"/>
    <lineage>
        <taxon>Eukaryota</taxon>
        <taxon>Viridiplantae</taxon>
        <taxon>Streptophyta</taxon>
        <taxon>Embryophyta</taxon>
        <taxon>Tracheophyta</taxon>
        <taxon>Spermatophyta</taxon>
        <taxon>Magnoliopsida</taxon>
        <taxon>eudicotyledons</taxon>
        <taxon>Gunneridae</taxon>
        <taxon>Pentapetalae</taxon>
        <taxon>rosids</taxon>
        <taxon>fabids</taxon>
        <taxon>Rosales</taxon>
        <taxon>Cannabaceae</taxon>
        <taxon>Trema</taxon>
    </lineage>
</organism>
<dbReference type="GO" id="GO:0004252">
    <property type="term" value="F:serine-type endopeptidase activity"/>
    <property type="evidence" value="ECO:0007669"/>
    <property type="project" value="InterPro"/>
</dbReference>
<dbReference type="AlphaFoldDB" id="A0A2P5EZW7"/>
<keyword evidence="4" id="KW-0732">Signal</keyword>
<comment type="caution">
    <text evidence="11">The sequence shown here is derived from an EMBL/GenBank/DDBJ whole genome shotgun (WGS) entry which is preliminary data.</text>
</comment>
<dbReference type="Pfam" id="PF00082">
    <property type="entry name" value="Peptidase_S8"/>
    <property type="match status" value="1"/>
</dbReference>
<dbReference type="PANTHER" id="PTHR10795">
    <property type="entry name" value="PROPROTEIN CONVERTASE SUBTILISIN/KEXIN"/>
    <property type="match status" value="1"/>
</dbReference>
<protein>
    <submittedName>
        <fullName evidence="11">Peptidase S8, subtilisin-related</fullName>
    </submittedName>
</protein>
<reference evidence="12" key="1">
    <citation type="submission" date="2016-06" db="EMBL/GenBank/DDBJ databases">
        <title>Parallel loss of symbiosis genes in relatives of nitrogen-fixing non-legume Parasponia.</title>
        <authorList>
            <person name="Van Velzen R."/>
            <person name="Holmer R."/>
            <person name="Bu F."/>
            <person name="Rutten L."/>
            <person name="Van Zeijl A."/>
            <person name="Liu W."/>
            <person name="Santuari L."/>
            <person name="Cao Q."/>
            <person name="Sharma T."/>
            <person name="Shen D."/>
            <person name="Roswanjaya Y."/>
            <person name="Wardhani T."/>
            <person name="Kalhor M.S."/>
            <person name="Jansen J."/>
            <person name="Van den Hoogen J."/>
            <person name="Gungor B."/>
            <person name="Hartog M."/>
            <person name="Hontelez J."/>
            <person name="Verver J."/>
            <person name="Yang W.-C."/>
            <person name="Schijlen E."/>
            <person name="Repin R."/>
            <person name="Schilthuizen M."/>
            <person name="Schranz E."/>
            <person name="Heidstra R."/>
            <person name="Miyata K."/>
            <person name="Fedorova E."/>
            <person name="Kohlen W."/>
            <person name="Bisseling T."/>
            <person name="Smit S."/>
            <person name="Geurts R."/>
        </authorList>
    </citation>
    <scope>NUCLEOTIDE SEQUENCE [LARGE SCALE GENOMIC DNA]</scope>
    <source>
        <strain evidence="12">cv. RG33-2</strain>
    </source>
</reference>
<dbReference type="GO" id="GO:0005576">
    <property type="term" value="C:extracellular region"/>
    <property type="evidence" value="ECO:0007669"/>
    <property type="project" value="UniProtKB-SubCell"/>
</dbReference>
<comment type="subcellular location">
    <subcellularLocation>
        <location evidence="1">Secreted</location>
    </subcellularLocation>
</comment>
<dbReference type="Gene3D" id="2.60.40.2310">
    <property type="match status" value="1"/>
</dbReference>
<dbReference type="InterPro" id="IPR036852">
    <property type="entry name" value="Peptidase_S8/S53_dom_sf"/>
</dbReference>
<dbReference type="SUPFAM" id="SSF52743">
    <property type="entry name" value="Subtilisin-like"/>
    <property type="match status" value="1"/>
</dbReference>
<feature type="compositionally biased region" description="Basic and acidic residues" evidence="8">
    <location>
        <begin position="7"/>
        <end position="20"/>
    </location>
</feature>
<dbReference type="PROSITE" id="PS00138">
    <property type="entry name" value="SUBTILASE_SER"/>
    <property type="match status" value="1"/>
</dbReference>
<evidence type="ECO:0000313" key="11">
    <source>
        <dbReference type="EMBL" id="PON91082.1"/>
    </source>
</evidence>
<dbReference type="Pfam" id="PF17766">
    <property type="entry name" value="fn3_6"/>
    <property type="match status" value="1"/>
</dbReference>
<evidence type="ECO:0000256" key="3">
    <source>
        <dbReference type="ARBA" id="ARBA00022670"/>
    </source>
</evidence>
<keyword evidence="12" id="KW-1185">Reference proteome</keyword>
<dbReference type="InterPro" id="IPR045051">
    <property type="entry name" value="SBT"/>
</dbReference>
<feature type="domain" description="Subtilisin-like protease fibronectin type-III" evidence="10">
    <location>
        <begin position="246"/>
        <end position="351"/>
    </location>
</feature>
<evidence type="ECO:0000256" key="6">
    <source>
        <dbReference type="ARBA" id="ARBA00022825"/>
    </source>
</evidence>
<dbReference type="InterPro" id="IPR000209">
    <property type="entry name" value="Peptidase_S8/S53_dom"/>
</dbReference>
<evidence type="ECO:0000259" key="9">
    <source>
        <dbReference type="Pfam" id="PF00082"/>
    </source>
</evidence>